<proteinExistence type="predicted"/>
<dbReference type="InterPro" id="IPR036869">
    <property type="entry name" value="J_dom_sf"/>
</dbReference>
<dbReference type="GO" id="GO:0072583">
    <property type="term" value="P:clathrin-dependent endocytosis"/>
    <property type="evidence" value="ECO:0007669"/>
    <property type="project" value="TreeGrafter"/>
</dbReference>
<dbReference type="PANTHER" id="PTHR23172:SF64">
    <property type="entry name" value="J DOMAIN-CONTAINING PROTEIN REQUIRED FOR CHLOROPLAST ACCUMULATION RESPONSE 1"/>
    <property type="match status" value="1"/>
</dbReference>
<name>A0A5B6ZT62_DAVIN</name>
<feature type="region of interest" description="Disordered" evidence="1">
    <location>
        <begin position="116"/>
        <end position="146"/>
    </location>
</feature>
<dbReference type="SUPFAM" id="SSF46565">
    <property type="entry name" value="Chaperone J-domain"/>
    <property type="match status" value="1"/>
</dbReference>
<gene>
    <name evidence="2" type="ORF">Din_016990</name>
</gene>
<evidence type="ECO:0008006" key="3">
    <source>
        <dbReference type="Google" id="ProtNLM"/>
    </source>
</evidence>
<feature type="compositionally biased region" description="Basic and acidic residues" evidence="1">
    <location>
        <begin position="116"/>
        <end position="125"/>
    </location>
</feature>
<feature type="region of interest" description="Disordered" evidence="1">
    <location>
        <begin position="1"/>
        <end position="55"/>
    </location>
</feature>
<dbReference type="GO" id="GO:0031982">
    <property type="term" value="C:vesicle"/>
    <property type="evidence" value="ECO:0007669"/>
    <property type="project" value="TreeGrafter"/>
</dbReference>
<sequence length="670" mass="75054">MERFTQRENVLSEYSPRRSLGNPSFGPKTPLRNSDVDFHDVFGGPPRRYSSHETRCSFAETTDSSSFRREEDAVLSRSPWSGLSEKPVFGEDSVNSRRYPSDDFFDDIFRGDDSYSSPRRSDLRDTFCSNPGSRVSSPVHSLPPKAEPFGSLPAKLNKAVDFPAFACGNRSPNKYKDGTSNGMNFLYSTPTTPLSRFSSKAIQGQGVWRNDIQPSYMTKSDETDTNGETPNNSNQFHFYIYKWASKGVPFRMPLRRGNSSKSRERSNIERSSSSKGRIESDSMVCELQRANLQDIDTLFLNHSQIVEEAILAMPDLKSHDSFQSAVDDVILSDEREEIKPHSLPETGLRGKTKKEMSVSIEEASKPKLKSLLSLSNEKQGNDEITGKESVVKMTKVSQSNVDVTENVKKHDGKRISSNRAEVNKASLRGPPIKSGETIGRNGVKGKVKEFVKIFNQGASSKPKMNADIPSQSSRWKGKGIYGADNEASVSTTGMDGKMPLMVDKNLEQLEKQHSHMKTTTHKLRNNSSGSLLDSSKDTLGNIDDLFQEDFLIKELSHKQDKLLQTGEDYLDIQVLDVKIRQWSNGKEGNIRSLLSTLQYVLWPESGWKPVPLVDIIEGSAVKRAYQKALLYLHPDKLQQKGAASHQKYIAEKVFDILQGAWDHFNSLGLL</sequence>
<feature type="region of interest" description="Disordered" evidence="1">
    <location>
        <begin position="254"/>
        <end position="280"/>
    </location>
</feature>
<dbReference type="GO" id="GO:0005737">
    <property type="term" value="C:cytoplasm"/>
    <property type="evidence" value="ECO:0007669"/>
    <property type="project" value="TreeGrafter"/>
</dbReference>
<evidence type="ECO:0000313" key="2">
    <source>
        <dbReference type="EMBL" id="MPA47549.1"/>
    </source>
</evidence>
<feature type="region of interest" description="Disordered" evidence="1">
    <location>
        <begin position="460"/>
        <end position="481"/>
    </location>
</feature>
<feature type="compositionally biased region" description="Polar residues" evidence="1">
    <location>
        <begin position="127"/>
        <end position="139"/>
    </location>
</feature>
<reference evidence="2" key="1">
    <citation type="submission" date="2019-08" db="EMBL/GenBank/DDBJ databases">
        <title>Reference gene set and small RNA set construction with multiple tissues from Davidia involucrata Baill.</title>
        <authorList>
            <person name="Yang H."/>
            <person name="Zhou C."/>
            <person name="Li G."/>
            <person name="Wang J."/>
            <person name="Gao P."/>
            <person name="Wang M."/>
            <person name="Wang R."/>
            <person name="Zhao Y."/>
        </authorList>
    </citation>
    <scope>NUCLEOTIDE SEQUENCE</scope>
    <source>
        <tissue evidence="2">Mixed with DoveR01_LX</tissue>
    </source>
</reference>
<dbReference type="EMBL" id="GHES01016990">
    <property type="protein sequence ID" value="MPA47549.1"/>
    <property type="molecule type" value="Transcribed_RNA"/>
</dbReference>
<dbReference type="GO" id="GO:0072318">
    <property type="term" value="P:clathrin coat disassembly"/>
    <property type="evidence" value="ECO:0007669"/>
    <property type="project" value="TreeGrafter"/>
</dbReference>
<dbReference type="FunFam" id="1.10.287.110:FF:000043">
    <property type="entry name" value="J-domain protein required for chloroplast accumulation response 1"/>
    <property type="match status" value="1"/>
</dbReference>
<dbReference type="AlphaFoldDB" id="A0A5B6ZT62"/>
<accession>A0A5B6ZT62</accession>
<evidence type="ECO:0000256" key="1">
    <source>
        <dbReference type="SAM" id="MobiDB-lite"/>
    </source>
</evidence>
<dbReference type="PANTHER" id="PTHR23172">
    <property type="entry name" value="AUXILIN/CYCLIN G-ASSOCIATED KINASE-RELATED"/>
    <property type="match status" value="1"/>
</dbReference>
<protein>
    <recommendedName>
        <fullName evidence="3">J domain-containing protein required for chloroplast accumulation response 1</fullName>
    </recommendedName>
</protein>
<dbReference type="GO" id="GO:0030276">
    <property type="term" value="F:clathrin binding"/>
    <property type="evidence" value="ECO:0007669"/>
    <property type="project" value="TreeGrafter"/>
</dbReference>
<organism evidence="2">
    <name type="scientific">Davidia involucrata</name>
    <name type="common">Dove tree</name>
    <dbReference type="NCBI Taxonomy" id="16924"/>
    <lineage>
        <taxon>Eukaryota</taxon>
        <taxon>Viridiplantae</taxon>
        <taxon>Streptophyta</taxon>
        <taxon>Embryophyta</taxon>
        <taxon>Tracheophyta</taxon>
        <taxon>Spermatophyta</taxon>
        <taxon>Magnoliopsida</taxon>
        <taxon>eudicotyledons</taxon>
        <taxon>Gunneridae</taxon>
        <taxon>Pentapetalae</taxon>
        <taxon>asterids</taxon>
        <taxon>Cornales</taxon>
        <taxon>Nyssaceae</taxon>
        <taxon>Davidia</taxon>
    </lineage>
</organism>
<dbReference type="Gene3D" id="1.10.287.110">
    <property type="entry name" value="DnaJ domain"/>
    <property type="match status" value="1"/>
</dbReference>